<dbReference type="Gene3D" id="3.40.50.2300">
    <property type="match status" value="3"/>
</dbReference>
<dbReference type="InterPro" id="IPR051010">
    <property type="entry name" value="BCAA_transport"/>
</dbReference>
<comment type="similarity">
    <text evidence="1">Belongs to the leucine-binding protein family.</text>
</comment>
<evidence type="ECO:0000259" key="3">
    <source>
        <dbReference type="Pfam" id="PF13458"/>
    </source>
</evidence>
<reference evidence="4" key="1">
    <citation type="submission" date="2023-03" db="EMBL/GenBank/DDBJ databases">
        <title>Edaphobacter sp.</title>
        <authorList>
            <person name="Huber K.J."/>
            <person name="Papendorf J."/>
            <person name="Pilke C."/>
            <person name="Bunk B."/>
            <person name="Sproeer C."/>
            <person name="Pester M."/>
        </authorList>
    </citation>
    <scope>NUCLEOTIDE SEQUENCE</scope>
    <source>
        <strain evidence="4">DSM 110680</strain>
    </source>
</reference>
<dbReference type="AlphaFoldDB" id="A0AAU7DNP9"/>
<evidence type="ECO:0000256" key="2">
    <source>
        <dbReference type="ARBA" id="ARBA00022729"/>
    </source>
</evidence>
<name>A0AAU7DNP9_9BACT</name>
<accession>A0AAU7DNP9</accession>
<gene>
    <name evidence="4" type="ORF">P8935_09400</name>
</gene>
<keyword evidence="2" id="KW-0732">Signal</keyword>
<dbReference type="EMBL" id="CP121196">
    <property type="protein sequence ID" value="XBH19519.1"/>
    <property type="molecule type" value="Genomic_DNA"/>
</dbReference>
<protein>
    <submittedName>
        <fullName evidence="4">ABC transporter substrate-binding protein</fullName>
    </submittedName>
</protein>
<dbReference type="InterPro" id="IPR028081">
    <property type="entry name" value="Leu-bd"/>
</dbReference>
<dbReference type="SUPFAM" id="SSF53822">
    <property type="entry name" value="Periplasmic binding protein-like I"/>
    <property type="match status" value="1"/>
</dbReference>
<dbReference type="Pfam" id="PF13458">
    <property type="entry name" value="Peripla_BP_6"/>
    <property type="match status" value="1"/>
</dbReference>
<organism evidence="4">
    <name type="scientific">Telmatobacter sp. DSM 110680</name>
    <dbReference type="NCBI Taxonomy" id="3036704"/>
    <lineage>
        <taxon>Bacteria</taxon>
        <taxon>Pseudomonadati</taxon>
        <taxon>Acidobacteriota</taxon>
        <taxon>Terriglobia</taxon>
        <taxon>Terriglobales</taxon>
        <taxon>Acidobacteriaceae</taxon>
        <taxon>Telmatobacter</taxon>
    </lineage>
</organism>
<dbReference type="PANTHER" id="PTHR30483">
    <property type="entry name" value="LEUCINE-SPECIFIC-BINDING PROTEIN"/>
    <property type="match status" value="1"/>
</dbReference>
<dbReference type="PANTHER" id="PTHR30483:SF6">
    <property type="entry name" value="PERIPLASMIC BINDING PROTEIN OF ABC TRANSPORTER FOR NATURAL AMINO ACIDS"/>
    <property type="match status" value="1"/>
</dbReference>
<evidence type="ECO:0000313" key="4">
    <source>
        <dbReference type="EMBL" id="XBH19519.1"/>
    </source>
</evidence>
<dbReference type="InterPro" id="IPR028082">
    <property type="entry name" value="Peripla_BP_I"/>
</dbReference>
<feature type="domain" description="Leucine-binding protein" evidence="3">
    <location>
        <begin position="93"/>
        <end position="449"/>
    </location>
</feature>
<sequence length="659" mass="71736">MRKAWLMMAAGILAAGTPLNLVGQGVQRSKSTCECGAHPPGTPKDRVVAPYAGEPADLSPYSKFAAPYDLNYVHPNIYTGAGRDIPEPKDLTEVRIGFFGPIEHSPEQVFGLRMLHGAQLAVEEANARGGYGGKSFKLMLHNDYDNWQAKTVYGDDRATDPTIWGSASNEVVKMVYDDQDWAVFGSISSESTHIALRVALKAEIPIVNSASTDPTIPETYIPWYFTDLQDDRVQGLTLARHIYTELGLKRVALLRVNSRYGRFGVLKFRDASRRLGHPVVIEQKFLPGDTDYTRSLKIIQSSRADAIVLWADEIPAANILKQMKALGMKQRVFGSYRTLGPEMLAQADGAAEGFEAVFPYDPTRNDPKWLDFNARFESRFHEKPEQFASLAYDAMNALLDSICRAGLNRARIHDALADIADYDGVTGHMTFDPNQKNVAHMYLGTVHNGAISYQVVTMEKASAAPQKASDDGKPGSTQAPYARVGEEGVEYAGPHQGSVPAGALKVVLFGQHADAVAQSAVMLEQLRRASASGVEWTLLPIASDQNWGAASTQLVHALMDEHALAIVALDRDAAHLAEQLALKAFVPVVAISEDRKLTSTNVPWIFRLPAATTPAAAMRLIETAVVKSGANPEKLRDVLASGQTIDGVAFLSTGEPKIQ</sequence>
<evidence type="ECO:0000256" key="1">
    <source>
        <dbReference type="ARBA" id="ARBA00010062"/>
    </source>
</evidence>
<proteinExistence type="inferred from homology"/>
<dbReference type="RefSeq" id="WP_348264737.1">
    <property type="nucleotide sequence ID" value="NZ_CP121196.1"/>
</dbReference>